<dbReference type="InterPro" id="IPR003613">
    <property type="entry name" value="Ubox_domain"/>
</dbReference>
<keyword evidence="5" id="KW-0833">Ubl conjugation pathway</keyword>
<proteinExistence type="predicted"/>
<evidence type="ECO:0000256" key="2">
    <source>
        <dbReference type="ARBA" id="ARBA00004906"/>
    </source>
</evidence>
<dbReference type="SUPFAM" id="SSF52402">
    <property type="entry name" value="Adenine nucleotide alpha hydrolases-like"/>
    <property type="match status" value="1"/>
</dbReference>
<evidence type="ECO:0000256" key="3">
    <source>
        <dbReference type="ARBA" id="ARBA00012483"/>
    </source>
</evidence>
<evidence type="ECO:0000259" key="8">
    <source>
        <dbReference type="PROSITE" id="PS50011"/>
    </source>
</evidence>
<gene>
    <name evidence="10" type="ORF">KP509_29G060600</name>
</gene>
<sequence length="1008" mass="112619">MPLLAEIREETDGGSSVTTISRIAIGINKSHSGRQALRWALDKMIPSQALVCLIHVQTPLRSIPNGIGGKYPVENVSPETVQKYKEQLFQEIEKVMKECRMLCERKKVRTEIHYVEHDTVQKGLLDQIYKLGITSLVLGKSPQNAITRALKKDVPSSVLKHAPKFCTVMVVCKGKLFSVKDATQNHLHSSSARSSNSATIDISASERSETSFSSADTNQDESRTSGHIDYDEKTVWPGVKNDESIIGSPSTDFSDGRFLFAQSGTNVEGDSSPALPAILRTKSSPNRAKLSYPEPDTNIEDSWRSPGPIKTQSATSRSQGSMSTLIENDLTDQTALDINDEVRESITLTEPPGDSPSSVSSMYMTMDDSEIILYPNFGHLSQSNIDTGRSETLNAPEETSSQRIMQELEDVSSSSTMGVPSNEVIGRSQTLNAPEETPSQRTSQELEDGSSSSTMGVPSNEDQLASDFDFLLNEAKLSAEWAHRELQRRETNVMKTEQVIAIAKKMLAERDEALQQARAAQLKASIESKKYEEALALLKDQESLEKKIEEEAKRNQETRAELENLKRLLDNYSVETNLAKQQAEAERKKCEETLMKLEEVTRKLEAESQLRKEAEEKAFQEVTTNVADVAIYKEQRKFSEYNFQELQTATNDFHEDNKLGEGGYGPVYKGKLYNTDVVIKVLASQGSEGADEFHKQVEFMSTICHPHMVTLLGVCSEKCCLVYEYMSNGSLEDHLNRKDEYPPFPWYMRFRLCLDIATALLFLHSRPQPIIHHNLKPGNILFDDHFVCKIGDTGLSKLVPNSMTIYKESTLVGTMAYIDPDYQRTGVISCESDVYSLGIIMLQILTGRPAVGVADLVEDAVDNGRLEDVLDKSAGEWPLSEAMVLASLSMQCTEPRRRHRPNLGTKILPDLERIQDVADTAAVCTSIPSFSTKPIVPSFFFCPLSQKIMKNPQTAADGFTYEHDMIKVWLQERDTSPMTNMTLSHKNLTPNLKLRSIINEWQEKGLLT</sequence>
<feature type="compositionally biased region" description="Basic and acidic residues" evidence="7">
    <location>
        <begin position="220"/>
        <end position="229"/>
    </location>
</feature>
<dbReference type="Gene3D" id="3.30.40.10">
    <property type="entry name" value="Zinc/RING finger domain, C3HC4 (zinc finger)"/>
    <property type="match status" value="1"/>
</dbReference>
<evidence type="ECO:0000256" key="1">
    <source>
        <dbReference type="ARBA" id="ARBA00000900"/>
    </source>
</evidence>
<dbReference type="EC" id="2.3.2.27" evidence="3"/>
<feature type="domain" description="U-box" evidence="9">
    <location>
        <begin position="935"/>
        <end position="1008"/>
    </location>
</feature>
<accession>A0A8T2R9S9</accession>
<dbReference type="InterPro" id="IPR014729">
    <property type="entry name" value="Rossmann-like_a/b/a_fold"/>
</dbReference>
<dbReference type="GO" id="GO:0061630">
    <property type="term" value="F:ubiquitin protein ligase activity"/>
    <property type="evidence" value="ECO:0007669"/>
    <property type="project" value="UniProtKB-EC"/>
</dbReference>
<comment type="catalytic activity">
    <reaction evidence="1">
        <text>S-ubiquitinyl-[E2 ubiquitin-conjugating enzyme]-L-cysteine + [acceptor protein]-L-lysine = [E2 ubiquitin-conjugating enzyme]-L-cysteine + N(6)-ubiquitinyl-[acceptor protein]-L-lysine.</text>
        <dbReference type="EC" id="2.3.2.27"/>
    </reaction>
</comment>
<protein>
    <recommendedName>
        <fullName evidence="3">RING-type E3 ubiquitin transferase</fullName>
        <ecNumber evidence="3">2.3.2.27</ecNumber>
    </recommendedName>
</protein>
<dbReference type="AlphaFoldDB" id="A0A8T2R9S9"/>
<feature type="region of interest" description="Disordered" evidence="7">
    <location>
        <begin position="383"/>
        <end position="402"/>
    </location>
</feature>
<dbReference type="OrthoDB" id="10064100at2759"/>
<dbReference type="SUPFAM" id="SSF56112">
    <property type="entry name" value="Protein kinase-like (PK-like)"/>
    <property type="match status" value="1"/>
</dbReference>
<evidence type="ECO:0000256" key="5">
    <source>
        <dbReference type="ARBA" id="ARBA00022786"/>
    </source>
</evidence>
<evidence type="ECO:0000259" key="9">
    <source>
        <dbReference type="PROSITE" id="PS51698"/>
    </source>
</evidence>
<dbReference type="InterPro" id="IPR006016">
    <property type="entry name" value="UspA"/>
</dbReference>
<dbReference type="GO" id="GO:0005524">
    <property type="term" value="F:ATP binding"/>
    <property type="evidence" value="ECO:0007669"/>
    <property type="project" value="InterPro"/>
</dbReference>
<dbReference type="Pfam" id="PF07714">
    <property type="entry name" value="PK_Tyr_Ser-Thr"/>
    <property type="match status" value="1"/>
</dbReference>
<dbReference type="PANTHER" id="PTHR45647:SF139">
    <property type="entry name" value="OS02G0152300 PROTEIN"/>
    <property type="match status" value="1"/>
</dbReference>
<feature type="compositionally biased region" description="Low complexity" evidence="7">
    <location>
        <begin position="189"/>
        <end position="198"/>
    </location>
</feature>
<dbReference type="EMBL" id="CM035434">
    <property type="protein sequence ID" value="KAH7292285.1"/>
    <property type="molecule type" value="Genomic_DNA"/>
</dbReference>
<keyword evidence="6" id="KW-0175">Coiled coil</keyword>
<dbReference type="PANTHER" id="PTHR45647">
    <property type="entry name" value="OS02G0152300 PROTEIN"/>
    <property type="match status" value="1"/>
</dbReference>
<dbReference type="InterPro" id="IPR013083">
    <property type="entry name" value="Znf_RING/FYVE/PHD"/>
</dbReference>
<evidence type="ECO:0000313" key="10">
    <source>
        <dbReference type="EMBL" id="KAH7292285.1"/>
    </source>
</evidence>
<dbReference type="SMART" id="SM00504">
    <property type="entry name" value="Ubox"/>
    <property type="match status" value="1"/>
</dbReference>
<keyword evidence="11" id="KW-1185">Reference proteome</keyword>
<evidence type="ECO:0000256" key="7">
    <source>
        <dbReference type="SAM" id="MobiDB-lite"/>
    </source>
</evidence>
<dbReference type="PROSITE" id="PS50011">
    <property type="entry name" value="PROTEIN_KINASE_DOM"/>
    <property type="match status" value="1"/>
</dbReference>
<dbReference type="SUPFAM" id="SSF57850">
    <property type="entry name" value="RING/U-box"/>
    <property type="match status" value="1"/>
</dbReference>
<dbReference type="PROSITE" id="PS51698">
    <property type="entry name" value="U_BOX"/>
    <property type="match status" value="1"/>
</dbReference>
<comment type="pathway">
    <text evidence="2">Protein modification; protein ubiquitination.</text>
</comment>
<evidence type="ECO:0000256" key="6">
    <source>
        <dbReference type="SAM" id="Coils"/>
    </source>
</evidence>
<dbReference type="InterPro" id="IPR051348">
    <property type="entry name" value="U-box_ubiquitin_ligases"/>
</dbReference>
<evidence type="ECO:0000313" key="11">
    <source>
        <dbReference type="Proteomes" id="UP000825935"/>
    </source>
</evidence>
<feature type="region of interest" description="Disordered" evidence="7">
    <location>
        <begin position="409"/>
        <end position="461"/>
    </location>
</feature>
<feature type="compositionally biased region" description="Polar residues" evidence="7">
    <location>
        <begin position="427"/>
        <end position="461"/>
    </location>
</feature>
<dbReference type="InterPro" id="IPR000719">
    <property type="entry name" value="Prot_kinase_dom"/>
</dbReference>
<dbReference type="Proteomes" id="UP000825935">
    <property type="component" value="Chromosome 29"/>
</dbReference>
<organism evidence="10 11">
    <name type="scientific">Ceratopteris richardii</name>
    <name type="common">Triangle waterfern</name>
    <dbReference type="NCBI Taxonomy" id="49495"/>
    <lineage>
        <taxon>Eukaryota</taxon>
        <taxon>Viridiplantae</taxon>
        <taxon>Streptophyta</taxon>
        <taxon>Embryophyta</taxon>
        <taxon>Tracheophyta</taxon>
        <taxon>Polypodiopsida</taxon>
        <taxon>Polypodiidae</taxon>
        <taxon>Polypodiales</taxon>
        <taxon>Pteridineae</taxon>
        <taxon>Pteridaceae</taxon>
        <taxon>Parkerioideae</taxon>
        <taxon>Ceratopteris</taxon>
    </lineage>
</organism>
<feature type="coiled-coil region" evidence="6">
    <location>
        <begin position="503"/>
        <end position="617"/>
    </location>
</feature>
<comment type="caution">
    <text evidence="10">The sequence shown here is derived from an EMBL/GenBank/DDBJ whole genome shotgun (WGS) entry which is preliminary data.</text>
</comment>
<dbReference type="InterPro" id="IPR001245">
    <property type="entry name" value="Ser-Thr/Tyr_kinase_cat_dom"/>
</dbReference>
<dbReference type="InterPro" id="IPR011009">
    <property type="entry name" value="Kinase-like_dom_sf"/>
</dbReference>
<dbReference type="CDD" id="cd06503">
    <property type="entry name" value="ATP-synt_Fo_b"/>
    <property type="match status" value="1"/>
</dbReference>
<dbReference type="CDD" id="cd16655">
    <property type="entry name" value="RING-Ubox_WDSUB1-like"/>
    <property type="match status" value="1"/>
</dbReference>
<feature type="region of interest" description="Disordered" evidence="7">
    <location>
        <begin position="265"/>
        <end position="322"/>
    </location>
</feature>
<evidence type="ECO:0000256" key="4">
    <source>
        <dbReference type="ARBA" id="ARBA00022679"/>
    </source>
</evidence>
<keyword evidence="4" id="KW-0808">Transferase</keyword>
<feature type="compositionally biased region" description="Polar residues" evidence="7">
    <location>
        <begin position="310"/>
        <end position="322"/>
    </location>
</feature>
<reference evidence="10" key="1">
    <citation type="submission" date="2021-08" db="EMBL/GenBank/DDBJ databases">
        <title>WGS assembly of Ceratopteris richardii.</title>
        <authorList>
            <person name="Marchant D.B."/>
            <person name="Chen G."/>
            <person name="Jenkins J."/>
            <person name="Shu S."/>
            <person name="Leebens-Mack J."/>
            <person name="Grimwood J."/>
            <person name="Schmutz J."/>
            <person name="Soltis P."/>
            <person name="Soltis D."/>
            <person name="Chen Z.-H."/>
        </authorList>
    </citation>
    <scope>NUCLEOTIDE SEQUENCE</scope>
    <source>
        <strain evidence="10">Whitten #5841</strain>
        <tissue evidence="10">Leaf</tissue>
    </source>
</reference>
<dbReference type="OMA" id="AREMCNS"/>
<dbReference type="Pfam" id="PF00582">
    <property type="entry name" value="Usp"/>
    <property type="match status" value="1"/>
</dbReference>
<name>A0A8T2R9S9_CERRI</name>
<dbReference type="Gene3D" id="3.30.200.20">
    <property type="entry name" value="Phosphorylase Kinase, domain 1"/>
    <property type="match status" value="1"/>
</dbReference>
<dbReference type="Gene3D" id="1.10.510.10">
    <property type="entry name" value="Transferase(Phosphotransferase) domain 1"/>
    <property type="match status" value="1"/>
</dbReference>
<dbReference type="Gene3D" id="3.40.50.620">
    <property type="entry name" value="HUPs"/>
    <property type="match status" value="1"/>
</dbReference>
<dbReference type="GO" id="GO:0016567">
    <property type="term" value="P:protein ubiquitination"/>
    <property type="evidence" value="ECO:0007669"/>
    <property type="project" value="InterPro"/>
</dbReference>
<dbReference type="Pfam" id="PF04564">
    <property type="entry name" value="U-box"/>
    <property type="match status" value="1"/>
</dbReference>
<dbReference type="GO" id="GO:0004672">
    <property type="term" value="F:protein kinase activity"/>
    <property type="evidence" value="ECO:0007669"/>
    <property type="project" value="InterPro"/>
</dbReference>
<feature type="domain" description="Protein kinase" evidence="8">
    <location>
        <begin position="653"/>
        <end position="914"/>
    </location>
</feature>
<dbReference type="CDD" id="cd01989">
    <property type="entry name" value="USP_STK_Ubox_N"/>
    <property type="match status" value="1"/>
</dbReference>
<feature type="region of interest" description="Disordered" evidence="7">
    <location>
        <begin position="187"/>
        <end position="229"/>
    </location>
</feature>